<evidence type="ECO:0000259" key="3">
    <source>
        <dbReference type="Pfam" id="PF00149"/>
    </source>
</evidence>
<evidence type="ECO:0000256" key="2">
    <source>
        <dbReference type="SAM" id="Phobius"/>
    </source>
</evidence>
<dbReference type="EMBL" id="JAFEKC020000008">
    <property type="protein sequence ID" value="KAK0513332.1"/>
    <property type="molecule type" value="Genomic_DNA"/>
</dbReference>
<feature type="transmembrane region" description="Helical" evidence="2">
    <location>
        <begin position="56"/>
        <end position="77"/>
    </location>
</feature>
<feature type="region of interest" description="Disordered" evidence="1">
    <location>
        <begin position="1"/>
        <end position="33"/>
    </location>
</feature>
<keyword evidence="2" id="KW-0472">Membrane</keyword>
<accession>A0AA39R1S8</accession>
<dbReference type="InterPro" id="IPR004843">
    <property type="entry name" value="Calcineurin-like_PHP"/>
</dbReference>
<dbReference type="AlphaFoldDB" id="A0AA39R1S8"/>
<evidence type="ECO:0000313" key="5">
    <source>
        <dbReference type="Proteomes" id="UP001166286"/>
    </source>
</evidence>
<keyword evidence="2" id="KW-1133">Transmembrane helix</keyword>
<evidence type="ECO:0000313" key="4">
    <source>
        <dbReference type="EMBL" id="KAK0513332.1"/>
    </source>
</evidence>
<dbReference type="CDD" id="cd07383">
    <property type="entry name" value="MPP_Dcr2"/>
    <property type="match status" value="1"/>
</dbReference>
<dbReference type="SUPFAM" id="SSF56300">
    <property type="entry name" value="Metallo-dependent phosphatases"/>
    <property type="match status" value="1"/>
</dbReference>
<proteinExistence type="predicted"/>
<feature type="compositionally biased region" description="Basic and acidic residues" evidence="1">
    <location>
        <begin position="9"/>
        <end position="18"/>
    </location>
</feature>
<name>A0AA39R1S8_9LECA</name>
<feature type="domain" description="Calcineurin-like phosphoesterase" evidence="3">
    <location>
        <begin position="96"/>
        <end position="354"/>
    </location>
</feature>
<dbReference type="GO" id="GO:0005737">
    <property type="term" value="C:cytoplasm"/>
    <property type="evidence" value="ECO:0007669"/>
    <property type="project" value="TreeGrafter"/>
</dbReference>
<sequence length="447" mass="48465">MLAVGPHARTFETGRESMTEMSRTPTSKGAGGSYLDAPPVVNARIKEGHQQWLSRALLCLMFFLLAILAMFVSLLALSSVLSTKADLNLAPDGTFQIAVFSDLHYGENESTFGPPQDINSAALMRQVLAQEQPDFVVLNGDLITGENTFAFNSTGYVDKIVAPLVQGGYSWASTYGNHDSKYNLSREALYAEEKKYANAYTQHGPAGTDGVTNYVLEVYSPVTTGSSPRPIALLWFFDSRGGSAYQSLPANVDNIDNYVSNGTVTWYRSVQAQLQGEYGILPSLAFVHIPMLAFVDLQDQNSPKVSGPNYPGLNADVPLAQQGYSDTGSEATPFMQALLDTPGLHSIYSGHDHGDSWCGRWPNSTLPGYGVGGGSGQMRPFLCFCKHSGYGGYGVWNRGVRQVRLSFDQSGDMSVNTWVRMQAGDIVTAVTLNETYGEDIYPTADGQ</sequence>
<comment type="caution">
    <text evidence="4">The sequence shown here is derived from an EMBL/GenBank/DDBJ whole genome shotgun (WGS) entry which is preliminary data.</text>
</comment>
<dbReference type="InterPro" id="IPR029052">
    <property type="entry name" value="Metallo-depent_PP-like"/>
</dbReference>
<dbReference type="Pfam" id="PF00149">
    <property type="entry name" value="Metallophos"/>
    <property type="match status" value="1"/>
</dbReference>
<dbReference type="Proteomes" id="UP001166286">
    <property type="component" value="Unassembled WGS sequence"/>
</dbReference>
<dbReference type="Gene3D" id="3.60.21.10">
    <property type="match status" value="1"/>
</dbReference>
<gene>
    <name evidence="4" type="ORF">JMJ35_004318</name>
</gene>
<keyword evidence="2" id="KW-0812">Transmembrane</keyword>
<reference evidence="4" key="1">
    <citation type="submission" date="2023-03" db="EMBL/GenBank/DDBJ databases">
        <title>Complete genome of Cladonia borealis.</title>
        <authorList>
            <person name="Park H."/>
        </authorList>
    </citation>
    <scope>NUCLEOTIDE SEQUENCE</scope>
    <source>
        <strain evidence="4">ANT050790</strain>
    </source>
</reference>
<dbReference type="PANTHER" id="PTHR32440">
    <property type="entry name" value="PHOSPHATASE DCR2-RELATED-RELATED"/>
    <property type="match status" value="1"/>
</dbReference>
<dbReference type="PANTHER" id="PTHR32440:SF11">
    <property type="entry name" value="METALLOPHOSPHOESTERASE DOMAIN-CONTAINING PROTEIN"/>
    <property type="match status" value="1"/>
</dbReference>
<keyword evidence="5" id="KW-1185">Reference proteome</keyword>
<organism evidence="4 5">
    <name type="scientific">Cladonia borealis</name>
    <dbReference type="NCBI Taxonomy" id="184061"/>
    <lineage>
        <taxon>Eukaryota</taxon>
        <taxon>Fungi</taxon>
        <taxon>Dikarya</taxon>
        <taxon>Ascomycota</taxon>
        <taxon>Pezizomycotina</taxon>
        <taxon>Lecanoromycetes</taxon>
        <taxon>OSLEUM clade</taxon>
        <taxon>Lecanoromycetidae</taxon>
        <taxon>Lecanorales</taxon>
        <taxon>Lecanorineae</taxon>
        <taxon>Cladoniaceae</taxon>
        <taxon>Cladonia</taxon>
    </lineage>
</organism>
<dbReference type="GO" id="GO:0016788">
    <property type="term" value="F:hydrolase activity, acting on ester bonds"/>
    <property type="evidence" value="ECO:0007669"/>
    <property type="project" value="TreeGrafter"/>
</dbReference>
<evidence type="ECO:0000256" key="1">
    <source>
        <dbReference type="SAM" id="MobiDB-lite"/>
    </source>
</evidence>
<protein>
    <recommendedName>
        <fullName evidence="3">Calcineurin-like phosphoesterase domain-containing protein</fullName>
    </recommendedName>
</protein>